<keyword evidence="4" id="KW-0560">Oxidoreductase</keyword>
<evidence type="ECO:0000259" key="6">
    <source>
        <dbReference type="Pfam" id="PF14759"/>
    </source>
</evidence>
<dbReference type="PANTHER" id="PTHR43557:SF2">
    <property type="entry name" value="RIESKE DOMAIN-CONTAINING PROTEIN-RELATED"/>
    <property type="match status" value="1"/>
</dbReference>
<evidence type="ECO:0000313" key="7">
    <source>
        <dbReference type="EMBL" id="RAW12039.1"/>
    </source>
</evidence>
<keyword evidence="3" id="KW-0274">FAD</keyword>
<dbReference type="AlphaFoldDB" id="A0A329QK21"/>
<name>A0A329QK21_9ACTN</name>
<dbReference type="SUPFAM" id="SSF55424">
    <property type="entry name" value="FAD/NAD-linked reductases, dimerisation (C-terminal) domain"/>
    <property type="match status" value="1"/>
</dbReference>
<evidence type="ECO:0000313" key="8">
    <source>
        <dbReference type="Proteomes" id="UP000250462"/>
    </source>
</evidence>
<gene>
    <name evidence="7" type="ORF">DPM12_15320</name>
</gene>
<dbReference type="Proteomes" id="UP000250462">
    <property type="component" value="Unassembled WGS sequence"/>
</dbReference>
<comment type="caution">
    <text evidence="7">The sequence shown here is derived from an EMBL/GenBank/DDBJ whole genome shotgun (WGS) entry which is preliminary data.</text>
</comment>
<dbReference type="InterPro" id="IPR050446">
    <property type="entry name" value="FAD-oxidoreductase/Apoptosis"/>
</dbReference>
<dbReference type="PRINTS" id="PR00411">
    <property type="entry name" value="PNDRDTASEI"/>
</dbReference>
<keyword evidence="2" id="KW-0285">Flavoprotein</keyword>
<dbReference type="GO" id="GO:0005737">
    <property type="term" value="C:cytoplasm"/>
    <property type="evidence" value="ECO:0007669"/>
    <property type="project" value="TreeGrafter"/>
</dbReference>
<proteinExistence type="predicted"/>
<dbReference type="InterPro" id="IPR023753">
    <property type="entry name" value="FAD/NAD-binding_dom"/>
</dbReference>
<dbReference type="InterPro" id="IPR028202">
    <property type="entry name" value="Reductase_C"/>
</dbReference>
<dbReference type="InterPro" id="IPR016156">
    <property type="entry name" value="FAD/NAD-linked_Rdtase_dimer_sf"/>
</dbReference>
<protein>
    <submittedName>
        <fullName evidence="7">NAD(P)/FAD-dependent oxidoreductase</fullName>
    </submittedName>
</protein>
<dbReference type="PANTHER" id="PTHR43557">
    <property type="entry name" value="APOPTOSIS-INDUCING FACTOR 1"/>
    <property type="match status" value="1"/>
</dbReference>
<dbReference type="OrthoDB" id="1145at2"/>
<evidence type="ECO:0000256" key="4">
    <source>
        <dbReference type="ARBA" id="ARBA00023002"/>
    </source>
</evidence>
<accession>A0A329QK21</accession>
<dbReference type="InterPro" id="IPR036188">
    <property type="entry name" value="FAD/NAD-bd_sf"/>
</dbReference>
<dbReference type="GO" id="GO:0016651">
    <property type="term" value="F:oxidoreductase activity, acting on NAD(P)H"/>
    <property type="evidence" value="ECO:0007669"/>
    <property type="project" value="TreeGrafter"/>
</dbReference>
<sequence length="412" mass="44232">MDSTSSVVIVGGGLAGAKAAETLRDEGFEGRIVLLAAEAEPPYERPPLSKGYLLGTDERAQAFVHPKQWYVEHDVDLRLSTPATAVHRDDHEVEIAGGERVHYDKLLLATGSTPRRLDVPGVELESVHYLRELADADHLLDILDPPHRLVVVGGGWIGLEVAAAARTADVDVTLVETAELPLQGALGNDAARVFADLHREHGVDLRLGSSVQEVIGDDGRVVAVRTDTGDEIMADTVVVGIGARPLVDLAEAAGLDVDGHGGGVLVDAGLRSSDEDIYAAGDIASVDHPVLGDRVRVEHWANALDSGPAAARSMLGHEVSYDRLPFFFTDQYDLGMEYIGYAPPGAYDDVVFRGDVEGRAFHAFWLSGGRVRAGMHVNLWDEGIGPVEELVRSGRTVDPSRLTDTDVPLHHM</sequence>
<dbReference type="Pfam" id="PF14759">
    <property type="entry name" value="Reductase_C"/>
    <property type="match status" value="1"/>
</dbReference>
<organism evidence="7 8">
    <name type="scientific">Phytoactinopolyspora halophila</name>
    <dbReference type="NCBI Taxonomy" id="1981511"/>
    <lineage>
        <taxon>Bacteria</taxon>
        <taxon>Bacillati</taxon>
        <taxon>Actinomycetota</taxon>
        <taxon>Actinomycetes</taxon>
        <taxon>Jiangellales</taxon>
        <taxon>Jiangellaceae</taxon>
        <taxon>Phytoactinopolyspora</taxon>
    </lineage>
</organism>
<feature type="domain" description="FAD/NAD(P)-binding" evidence="5">
    <location>
        <begin position="6"/>
        <end position="307"/>
    </location>
</feature>
<dbReference type="RefSeq" id="WP_112259212.1">
    <property type="nucleotide sequence ID" value="NZ_QMIG01000017.1"/>
</dbReference>
<comment type="cofactor">
    <cofactor evidence="1">
        <name>FAD</name>
        <dbReference type="ChEBI" id="CHEBI:57692"/>
    </cofactor>
</comment>
<evidence type="ECO:0000259" key="5">
    <source>
        <dbReference type="Pfam" id="PF07992"/>
    </source>
</evidence>
<keyword evidence="8" id="KW-1185">Reference proteome</keyword>
<evidence type="ECO:0000256" key="1">
    <source>
        <dbReference type="ARBA" id="ARBA00001974"/>
    </source>
</evidence>
<reference evidence="7 8" key="1">
    <citation type="submission" date="2018-06" db="EMBL/GenBank/DDBJ databases">
        <title>Phytoactinopolyspora halophila sp. nov., a novel halophilic actinomycete isolated from a saline soil in China.</title>
        <authorList>
            <person name="Tang S.-K."/>
        </authorList>
    </citation>
    <scope>NUCLEOTIDE SEQUENCE [LARGE SCALE GENOMIC DNA]</scope>
    <source>
        <strain evidence="7 8">YIM 96934</strain>
    </source>
</reference>
<dbReference type="Gene3D" id="3.50.50.60">
    <property type="entry name" value="FAD/NAD(P)-binding domain"/>
    <property type="match status" value="2"/>
</dbReference>
<feature type="domain" description="Reductase C-terminal" evidence="6">
    <location>
        <begin position="326"/>
        <end position="411"/>
    </location>
</feature>
<dbReference type="PRINTS" id="PR00368">
    <property type="entry name" value="FADPNR"/>
</dbReference>
<evidence type="ECO:0000256" key="2">
    <source>
        <dbReference type="ARBA" id="ARBA00022630"/>
    </source>
</evidence>
<dbReference type="Pfam" id="PF07992">
    <property type="entry name" value="Pyr_redox_2"/>
    <property type="match status" value="1"/>
</dbReference>
<evidence type="ECO:0000256" key="3">
    <source>
        <dbReference type="ARBA" id="ARBA00022827"/>
    </source>
</evidence>
<dbReference type="SUPFAM" id="SSF51905">
    <property type="entry name" value="FAD/NAD(P)-binding domain"/>
    <property type="match status" value="1"/>
</dbReference>
<dbReference type="EMBL" id="QMIG01000017">
    <property type="protein sequence ID" value="RAW12039.1"/>
    <property type="molecule type" value="Genomic_DNA"/>
</dbReference>
<dbReference type="Gene3D" id="3.30.390.30">
    <property type="match status" value="1"/>
</dbReference>